<evidence type="ECO:0000259" key="11">
    <source>
        <dbReference type="SMART" id="SM00382"/>
    </source>
</evidence>
<dbReference type="AlphaFoldDB" id="A0AAR2JLC1"/>
<evidence type="ECO:0000256" key="10">
    <source>
        <dbReference type="SAM" id="MobiDB-lite"/>
    </source>
</evidence>
<feature type="compositionally biased region" description="Basic and acidic residues" evidence="10">
    <location>
        <begin position="826"/>
        <end position="841"/>
    </location>
</feature>
<organism evidence="12 13">
    <name type="scientific">Pygocentrus nattereri</name>
    <name type="common">Red-bellied piranha</name>
    <dbReference type="NCBI Taxonomy" id="42514"/>
    <lineage>
        <taxon>Eukaryota</taxon>
        <taxon>Metazoa</taxon>
        <taxon>Chordata</taxon>
        <taxon>Craniata</taxon>
        <taxon>Vertebrata</taxon>
        <taxon>Euteleostomi</taxon>
        <taxon>Actinopterygii</taxon>
        <taxon>Neopterygii</taxon>
        <taxon>Teleostei</taxon>
        <taxon>Ostariophysi</taxon>
        <taxon>Characiformes</taxon>
        <taxon>Characoidei</taxon>
        <taxon>Pygocentrus</taxon>
    </lineage>
</organism>
<dbReference type="GO" id="GO:0003677">
    <property type="term" value="F:DNA binding"/>
    <property type="evidence" value="ECO:0007669"/>
    <property type="project" value="UniProtKB-KW"/>
</dbReference>
<dbReference type="GO" id="GO:0005524">
    <property type="term" value="F:ATP binding"/>
    <property type="evidence" value="ECO:0007669"/>
    <property type="project" value="UniProtKB-KW"/>
</dbReference>
<dbReference type="GO" id="GO:0016887">
    <property type="term" value="F:ATP hydrolysis activity"/>
    <property type="evidence" value="ECO:0007669"/>
    <property type="project" value="InterPro"/>
</dbReference>
<feature type="region of interest" description="Disordered" evidence="10">
    <location>
        <begin position="34"/>
        <end position="125"/>
    </location>
</feature>
<dbReference type="Gene3D" id="3.40.50.300">
    <property type="entry name" value="P-loop containing nucleotide triphosphate hydrolases"/>
    <property type="match status" value="1"/>
</dbReference>
<dbReference type="CDD" id="cd18140">
    <property type="entry name" value="HLD_clamp_RFC"/>
    <property type="match status" value="1"/>
</dbReference>
<dbReference type="SUPFAM" id="SSF52540">
    <property type="entry name" value="P-loop containing nucleoside triphosphate hydrolases"/>
    <property type="match status" value="1"/>
</dbReference>
<comment type="similarity">
    <text evidence="8">Belongs to the activator 1 small subunits family. CTF18 subfamily.</text>
</comment>
<reference evidence="12 13" key="1">
    <citation type="submission" date="2020-10" db="EMBL/GenBank/DDBJ databases">
        <title>Pygocentrus nattereri (red-bellied piranha) genome, fPygNat1, primary haplotype.</title>
        <authorList>
            <person name="Myers G."/>
            <person name="Meyer A."/>
            <person name="Karagic N."/>
            <person name="Pippel M."/>
            <person name="Winkler S."/>
            <person name="Tracey A."/>
            <person name="Wood J."/>
            <person name="Formenti G."/>
            <person name="Howe K."/>
            <person name="Fedrigo O."/>
            <person name="Jarvis E.D."/>
        </authorList>
    </citation>
    <scope>NUCLEOTIDE SEQUENCE [LARGE SCALE GENOMIC DNA]</scope>
</reference>
<keyword evidence="2" id="KW-0235">DNA replication</keyword>
<reference evidence="12" key="2">
    <citation type="submission" date="2025-08" db="UniProtKB">
        <authorList>
            <consortium name="Ensembl"/>
        </authorList>
    </citation>
    <scope>IDENTIFICATION</scope>
</reference>
<evidence type="ECO:0000256" key="4">
    <source>
        <dbReference type="ARBA" id="ARBA00022840"/>
    </source>
</evidence>
<name>A0AAR2JLC1_PYGNA</name>
<evidence type="ECO:0000256" key="3">
    <source>
        <dbReference type="ARBA" id="ARBA00022741"/>
    </source>
</evidence>
<keyword evidence="5" id="KW-0238">DNA-binding</keyword>
<dbReference type="PANTHER" id="PTHR46765">
    <property type="entry name" value="P-LOOP CONTAINING NUCLEOSIDE TRIPHOSPHATE HYDROLASES SUPERFAMILY PROTEIN"/>
    <property type="match status" value="1"/>
</dbReference>
<sequence>MDEYDEMYGIEDDFEQQFADELEVMAEMDSIEPPYHGKVSEFRNKKSAPQTFEDALMSGDLPLRNPAADTSALDTATAPPCDGEESLTPKAKRHKQDVAKKLQFDATQDDGITPPSSPEVYEKSDRSRPAFALSLSPDRPQVAMTASMLDISGLAALQESPKRVTTTARHAQKRPPVMGDYVTVTDSMGNRVYLSKKEEEDDKVPDPRFFRNSQSALGLLAVPIEVLKEQVAEKFFCLSTVFSGIDPELLAEEDTGEDDDGAVDEGSSSRLWVDRFAPQHYMELLSDDFTNRCLLKWLKLWDTVVFGRERKQRPAAPEVRSNIPNAHNQNQAQRFKTKSQITEEILEAELDQHKRPKYKVALLSGPPGLGKTTLAHIIARHAGYNVVEINASDDRSAELFQKRIDTATQMKSVLGANEKPNCLVIDEIDGAPSVSPTFCLTKTLYCFGQLSASAMICNYAPALRPLRQQAFLLTFPPTQPSRLAQRLAEIARRQGMKADTGTLMALCEKTDNDIRSCINTLQFLHGRGQKQLDQRVVSSMCVGLKDQNKGLFSLWQEIFQLPRLKRKRVGGDVFGGLEEVGFKEGTQRLQHIIHLASSNGEHEKLTQGLYDNFLSMKLKDPGLLGVCAGLDWLCFSDLMNEWILHGQNYSLMRYLPFLPAAFHYLFAANSVPRISYPNSHYEALTKTQHTKNAIISMLAEIPPGIRSRICLSTLCLDFLSLLLELICPRLRPVNPQLYSAREKQQLCELIDTMINYNLTYRQDRTPEGQYTYVLEPHVEDVVRFPGLPPRKQLTYQVKQLIARETELEKMRRVEQAHQKRNPQRTEAVKGEQQVKKSDTKKQTSRNHQQRLENIVKQTVVESKPELDFFGRAIVPKEKPAVTPATGEDGKVNGTLQIGKAVGNSDVWFRFNEGVSNAVRRNVYIRELL</sequence>
<dbReference type="InterPro" id="IPR003593">
    <property type="entry name" value="AAA+_ATPase"/>
</dbReference>
<dbReference type="FunFam" id="1.10.8.60:FF:000074">
    <property type="entry name" value="Chromosome transmission fidelity protein 18"/>
    <property type="match status" value="1"/>
</dbReference>
<keyword evidence="13" id="KW-1185">Reference proteome</keyword>
<proteinExistence type="inferred from homology"/>
<evidence type="ECO:0000256" key="1">
    <source>
        <dbReference type="ARBA" id="ARBA00004123"/>
    </source>
</evidence>
<dbReference type="InterPro" id="IPR003959">
    <property type="entry name" value="ATPase_AAA_core"/>
</dbReference>
<dbReference type="Ensembl" id="ENSPNAT00000053111.1">
    <property type="protein sequence ID" value="ENSPNAP00000052815.1"/>
    <property type="gene ID" value="ENSPNAG00000005455.2"/>
</dbReference>
<feature type="region of interest" description="Disordered" evidence="10">
    <location>
        <begin position="811"/>
        <end position="848"/>
    </location>
</feature>
<dbReference type="Gene3D" id="1.10.8.60">
    <property type="match status" value="1"/>
</dbReference>
<gene>
    <name evidence="12" type="primary">CHTF18</name>
</gene>
<dbReference type="GO" id="GO:0005634">
    <property type="term" value="C:nucleus"/>
    <property type="evidence" value="ECO:0007669"/>
    <property type="project" value="UniProtKB-SubCell"/>
</dbReference>
<evidence type="ECO:0000256" key="8">
    <source>
        <dbReference type="ARBA" id="ARBA00043975"/>
    </source>
</evidence>
<evidence type="ECO:0000256" key="5">
    <source>
        <dbReference type="ARBA" id="ARBA00023125"/>
    </source>
</evidence>
<dbReference type="GeneTree" id="ENSGT00550000075029"/>
<evidence type="ECO:0000313" key="13">
    <source>
        <dbReference type="Proteomes" id="UP001501920"/>
    </source>
</evidence>
<dbReference type="CDD" id="cd00009">
    <property type="entry name" value="AAA"/>
    <property type="match status" value="1"/>
</dbReference>
<evidence type="ECO:0000313" key="12">
    <source>
        <dbReference type="Ensembl" id="ENSPNAP00000052815.1"/>
    </source>
</evidence>
<dbReference type="InterPro" id="IPR047854">
    <property type="entry name" value="RFC_lid"/>
</dbReference>
<comment type="subcellular location">
    <subcellularLocation>
        <location evidence="1">Nucleus</location>
    </subcellularLocation>
</comment>
<accession>A0AAR2JLC1</accession>
<dbReference type="Pfam" id="PF00004">
    <property type="entry name" value="AAA"/>
    <property type="match status" value="1"/>
</dbReference>
<dbReference type="Proteomes" id="UP001501920">
    <property type="component" value="Chromosome 12"/>
</dbReference>
<feature type="compositionally biased region" description="Low complexity" evidence="10">
    <location>
        <begin position="66"/>
        <end position="80"/>
    </location>
</feature>
<evidence type="ECO:0000256" key="7">
    <source>
        <dbReference type="ARBA" id="ARBA00023306"/>
    </source>
</evidence>
<dbReference type="InterPro" id="IPR053016">
    <property type="entry name" value="CTF18-RFC_complex"/>
</dbReference>
<dbReference type="InterPro" id="IPR027417">
    <property type="entry name" value="P-loop_NTPase"/>
</dbReference>
<evidence type="ECO:0000256" key="9">
    <source>
        <dbReference type="ARBA" id="ARBA00069525"/>
    </source>
</evidence>
<keyword evidence="7" id="KW-0131">Cell cycle</keyword>
<protein>
    <recommendedName>
        <fullName evidence="9">Chromosome transmission fidelity protein 18 homolog</fullName>
    </recommendedName>
</protein>
<evidence type="ECO:0000256" key="2">
    <source>
        <dbReference type="ARBA" id="ARBA00022705"/>
    </source>
</evidence>
<keyword evidence="4" id="KW-0067">ATP-binding</keyword>
<evidence type="ECO:0000256" key="6">
    <source>
        <dbReference type="ARBA" id="ARBA00023242"/>
    </source>
</evidence>
<dbReference type="SMART" id="SM00382">
    <property type="entry name" value="AAA"/>
    <property type="match status" value="1"/>
</dbReference>
<feature type="domain" description="AAA+ ATPase" evidence="11">
    <location>
        <begin position="357"/>
        <end position="466"/>
    </location>
</feature>
<keyword evidence="3" id="KW-0547">Nucleotide-binding</keyword>
<dbReference type="GO" id="GO:0006260">
    <property type="term" value="P:DNA replication"/>
    <property type="evidence" value="ECO:0007669"/>
    <property type="project" value="UniProtKB-KW"/>
</dbReference>
<keyword evidence="6" id="KW-0539">Nucleus</keyword>
<reference evidence="12" key="3">
    <citation type="submission" date="2025-09" db="UniProtKB">
        <authorList>
            <consortium name="Ensembl"/>
        </authorList>
    </citation>
    <scope>IDENTIFICATION</scope>
</reference>
<dbReference type="PANTHER" id="PTHR46765:SF1">
    <property type="entry name" value="P-LOOP CONTAINING NUCLEOSIDE TRIPHOSPHATE HYDROLASES SUPERFAMILY PROTEIN"/>
    <property type="match status" value="1"/>
</dbReference>